<feature type="region of interest" description="Disordered" evidence="3">
    <location>
        <begin position="916"/>
        <end position="956"/>
    </location>
</feature>
<dbReference type="InterPro" id="IPR052231">
    <property type="entry name" value="Rho_GEF_signaling-related"/>
</dbReference>
<keyword evidence="2" id="KW-0344">Guanine-nucleotide releasing factor</keyword>
<evidence type="ECO:0008006" key="8">
    <source>
        <dbReference type="Google" id="ProtNLM"/>
    </source>
</evidence>
<dbReference type="CDD" id="cd13242">
    <property type="entry name" value="PH_puratrophin-1"/>
    <property type="match status" value="1"/>
</dbReference>
<feature type="compositionally biased region" description="Low complexity" evidence="3">
    <location>
        <begin position="928"/>
        <end position="949"/>
    </location>
</feature>
<dbReference type="FunFam" id="2.30.29.30:FF:000078">
    <property type="entry name" value="Guanine nucleotide exchange factor DBS"/>
    <property type="match status" value="1"/>
</dbReference>
<comment type="caution">
    <text evidence="6">The sequence shown here is derived from an EMBL/GenBank/DDBJ whole genome shotgun (WGS) entry which is preliminary data.</text>
</comment>
<dbReference type="PANTHER" id="PTHR45845:SF3">
    <property type="entry name" value="PURATROPHIN-1-LIKE, ISOFORM A"/>
    <property type="match status" value="1"/>
</dbReference>
<dbReference type="CDD" id="cd00160">
    <property type="entry name" value="RhoGEF"/>
    <property type="match status" value="1"/>
</dbReference>
<dbReference type="Proteomes" id="UP001208570">
    <property type="component" value="Unassembled WGS sequence"/>
</dbReference>
<protein>
    <recommendedName>
        <fullName evidence="8">Puratrophin-1</fullName>
    </recommendedName>
</protein>
<accession>A0AAD9K485</accession>
<dbReference type="GO" id="GO:0005085">
    <property type="term" value="F:guanyl-nucleotide exchange factor activity"/>
    <property type="evidence" value="ECO:0007669"/>
    <property type="project" value="UniProtKB-KW"/>
</dbReference>
<dbReference type="InterPro" id="IPR000219">
    <property type="entry name" value="DH_dom"/>
</dbReference>
<dbReference type="Pfam" id="PF00621">
    <property type="entry name" value="RhoGEF"/>
    <property type="match status" value="1"/>
</dbReference>
<reference evidence="6" key="1">
    <citation type="journal article" date="2023" name="Mol. Biol. Evol.">
        <title>Third-Generation Sequencing Reveals the Adaptive Role of the Epigenome in Three Deep-Sea Polychaetes.</title>
        <authorList>
            <person name="Perez M."/>
            <person name="Aroh O."/>
            <person name="Sun Y."/>
            <person name="Lan Y."/>
            <person name="Juniper S.K."/>
            <person name="Young C.R."/>
            <person name="Angers B."/>
            <person name="Qian P.Y."/>
        </authorList>
    </citation>
    <scope>NUCLEOTIDE SEQUENCE</scope>
    <source>
        <strain evidence="6">P08H-3</strain>
    </source>
</reference>
<evidence type="ECO:0000313" key="6">
    <source>
        <dbReference type="EMBL" id="KAK2164075.1"/>
    </source>
</evidence>
<dbReference type="AlphaFoldDB" id="A0AAD9K485"/>
<dbReference type="InterPro" id="IPR001849">
    <property type="entry name" value="PH_domain"/>
</dbReference>
<feature type="region of interest" description="Disordered" evidence="3">
    <location>
        <begin position="479"/>
        <end position="503"/>
    </location>
</feature>
<dbReference type="InterPro" id="IPR055251">
    <property type="entry name" value="SOS1_NGEF_PH"/>
</dbReference>
<sequence>MDLLCRCVSNRTSPLAGHALVHSPSHIRKATQRKPTPFVRRRCVSMTQLEKGSDLLEEANLLSQSDAASDVTCGIPNTSAELKERMTEYTGQLEEVRERIEDTSRCYHMLDKSYEWALSAMKYAANMKVDKLSSAGSIEDLLRGLETYKKENPPLSVDTFDVMLDLSKKLENDKLYEQCKTARMRCLETEQLLQERAAKLRQAKQRHEKGEGDHNVKTKKVVSLVTQNSVSSTSGIGVSVGQSSKGTVLASPTTPTTPNSSGLSQNSDCSFIEFRSPPGAFTNKELYMSHLMSVLRRRSYAGKPSAPLYSPGVAAFKESVRDMNLWEYEEYLFHEGLITEDMSDRIVAFLPKGLSDSTMRGSRESLRGSIENLNQAAIDVSPQDAKSDSLPRDLSAAIKEEYKAVGTSICPPPSLNPTLNKHHRPHRKMLKKASSCSLPENNVTDGLPSIREQRDIRSISMITTSTESLSCMPEEDIQLGSSSSQTQNTDTTCVPPKDSDPPCTPPITTERKFGWSPVPVNTHLMYRQNRPVTLTSSQSMADLRVTEDQVKHRRILSLVLHEMIQTERDYVKSLQFIIENYIPEISRPDVPQTLRGKRSIIFGNIEKIYEFHSLSFLSELEKCQTHPYAVCHAFLKHDQEFFLYALYNKNKPKSDALMAEYGMAFFKKKQIELGDRMDLNSYLLKPVQRMGKYALLLRQIINECAETDPEYNDLSASLEMVKFQLRHGNDLLAMDCLKDCDVNLQEQGMLLRQDEFLVWQGRKKSLRHVFLFEEMVLFSKTKRTSSGQDLYVYKNSIKTSDLGLTENVADSKHKFEIWFRKRTAGGTFTLQAPTMDVKNAWVKEISMLLWKQAFRNRERRLSEAARMGIGRKPCMDLKPSQHNIQDRFVNISLNSSSSIPRMRNSIAVSSFEHLRNGGKRPHSLISVSSSSSAGSNQSSNSSGAATQTNPGSLDVVHEDQRVPDITHRHPYQTETSVDMIDLNASLVSTASSTEDACTQTTLKRPLKQKTHSSVDGEIKQIDETHLQLPGDHIKTTDVRWA</sequence>
<evidence type="ECO:0000256" key="1">
    <source>
        <dbReference type="ARBA" id="ARBA00022553"/>
    </source>
</evidence>
<dbReference type="SUPFAM" id="SSF48065">
    <property type="entry name" value="DBL homology domain (DH-domain)"/>
    <property type="match status" value="1"/>
</dbReference>
<evidence type="ECO:0000313" key="7">
    <source>
        <dbReference type="Proteomes" id="UP001208570"/>
    </source>
</evidence>
<dbReference type="SMART" id="SM00325">
    <property type="entry name" value="RhoGEF"/>
    <property type="match status" value="1"/>
</dbReference>
<proteinExistence type="predicted"/>
<dbReference type="PROSITE" id="PS50010">
    <property type="entry name" value="DH_2"/>
    <property type="match status" value="1"/>
</dbReference>
<keyword evidence="1" id="KW-0597">Phosphoprotein</keyword>
<dbReference type="SMART" id="SM00233">
    <property type="entry name" value="PH"/>
    <property type="match status" value="1"/>
</dbReference>
<name>A0AAD9K485_9ANNE</name>
<dbReference type="InterPro" id="IPR035899">
    <property type="entry name" value="DBL_dom_sf"/>
</dbReference>
<dbReference type="PANTHER" id="PTHR45845">
    <property type="entry name" value="RHO GUANINE NUCLEOTIDE EXCHANGE FACTOR-RELATED"/>
    <property type="match status" value="1"/>
</dbReference>
<keyword evidence="7" id="KW-1185">Reference proteome</keyword>
<dbReference type="SUPFAM" id="SSF50729">
    <property type="entry name" value="PH domain-like"/>
    <property type="match status" value="1"/>
</dbReference>
<dbReference type="Pfam" id="PF22697">
    <property type="entry name" value="SOS1_NGEF_PH"/>
    <property type="match status" value="1"/>
</dbReference>
<evidence type="ECO:0000256" key="2">
    <source>
        <dbReference type="ARBA" id="ARBA00022658"/>
    </source>
</evidence>
<feature type="domain" description="PH" evidence="4">
    <location>
        <begin position="743"/>
        <end position="850"/>
    </location>
</feature>
<feature type="region of interest" description="Disordered" evidence="3">
    <location>
        <begin position="242"/>
        <end position="264"/>
    </location>
</feature>
<feature type="domain" description="DH" evidence="5">
    <location>
        <begin position="555"/>
        <end position="731"/>
    </location>
</feature>
<dbReference type="InterPro" id="IPR011993">
    <property type="entry name" value="PH-like_dom_sf"/>
</dbReference>
<dbReference type="PROSITE" id="PS50003">
    <property type="entry name" value="PH_DOMAIN"/>
    <property type="match status" value="1"/>
</dbReference>
<evidence type="ECO:0000256" key="3">
    <source>
        <dbReference type="SAM" id="MobiDB-lite"/>
    </source>
</evidence>
<dbReference type="Gene3D" id="1.20.900.10">
    <property type="entry name" value="Dbl homology (DH) domain"/>
    <property type="match status" value="1"/>
</dbReference>
<dbReference type="EMBL" id="JAODUP010000069">
    <property type="protein sequence ID" value="KAK2164075.1"/>
    <property type="molecule type" value="Genomic_DNA"/>
</dbReference>
<organism evidence="6 7">
    <name type="scientific">Paralvinella palmiformis</name>
    <dbReference type="NCBI Taxonomy" id="53620"/>
    <lineage>
        <taxon>Eukaryota</taxon>
        <taxon>Metazoa</taxon>
        <taxon>Spiralia</taxon>
        <taxon>Lophotrochozoa</taxon>
        <taxon>Annelida</taxon>
        <taxon>Polychaeta</taxon>
        <taxon>Sedentaria</taxon>
        <taxon>Canalipalpata</taxon>
        <taxon>Terebellida</taxon>
        <taxon>Terebelliformia</taxon>
        <taxon>Alvinellidae</taxon>
        <taxon>Paralvinella</taxon>
    </lineage>
</organism>
<evidence type="ECO:0000259" key="4">
    <source>
        <dbReference type="PROSITE" id="PS50003"/>
    </source>
</evidence>
<feature type="compositionally biased region" description="Low complexity" evidence="3">
    <location>
        <begin position="481"/>
        <end position="496"/>
    </location>
</feature>
<dbReference type="Gene3D" id="2.30.29.30">
    <property type="entry name" value="Pleckstrin-homology domain (PH domain)/Phosphotyrosine-binding domain (PTB)"/>
    <property type="match status" value="1"/>
</dbReference>
<evidence type="ECO:0000259" key="5">
    <source>
        <dbReference type="PROSITE" id="PS50010"/>
    </source>
</evidence>
<gene>
    <name evidence="6" type="ORF">LSH36_69g05010</name>
</gene>